<dbReference type="InterPro" id="IPR035965">
    <property type="entry name" value="PAS-like_dom_sf"/>
</dbReference>
<dbReference type="GO" id="GO:0052621">
    <property type="term" value="F:diguanylate cyclase activity"/>
    <property type="evidence" value="ECO:0007669"/>
    <property type="project" value="UniProtKB-EC"/>
</dbReference>
<dbReference type="PROSITE" id="PS51833">
    <property type="entry name" value="HDOD"/>
    <property type="match status" value="1"/>
</dbReference>
<comment type="caution">
    <text evidence="5">The sequence shown here is derived from an EMBL/GenBank/DDBJ whole genome shotgun (WGS) entry which is preliminary data.</text>
</comment>
<evidence type="ECO:0000313" key="5">
    <source>
        <dbReference type="EMBL" id="GFM34551.1"/>
    </source>
</evidence>
<comment type="catalytic activity">
    <reaction evidence="2">
        <text>2 GTP = 3',3'-c-di-GMP + 2 diphosphate</text>
        <dbReference type="Rhea" id="RHEA:24898"/>
        <dbReference type="ChEBI" id="CHEBI:33019"/>
        <dbReference type="ChEBI" id="CHEBI:37565"/>
        <dbReference type="ChEBI" id="CHEBI:58805"/>
        <dbReference type="EC" id="2.7.7.65"/>
    </reaction>
</comment>
<dbReference type="GO" id="GO:0005886">
    <property type="term" value="C:plasma membrane"/>
    <property type="evidence" value="ECO:0007669"/>
    <property type="project" value="TreeGrafter"/>
</dbReference>
<evidence type="ECO:0000259" key="4">
    <source>
        <dbReference type="PROSITE" id="PS51833"/>
    </source>
</evidence>
<gene>
    <name evidence="5" type="ORF">DSM101010T_29160</name>
</gene>
<dbReference type="CDD" id="cd01949">
    <property type="entry name" value="GGDEF"/>
    <property type="match status" value="1"/>
</dbReference>
<dbReference type="Gene3D" id="3.30.450.20">
    <property type="entry name" value="PAS domain"/>
    <property type="match status" value="1"/>
</dbReference>
<evidence type="ECO:0000259" key="3">
    <source>
        <dbReference type="PROSITE" id="PS50887"/>
    </source>
</evidence>
<dbReference type="PROSITE" id="PS50887">
    <property type="entry name" value="GGDEF"/>
    <property type="match status" value="1"/>
</dbReference>
<accession>A0A7J0BMS9</accession>
<reference evidence="5 6" key="1">
    <citation type="submission" date="2020-05" db="EMBL/GenBank/DDBJ databases">
        <title>Draft genome sequence of Desulfovibrio sp. strain HN2T.</title>
        <authorList>
            <person name="Ueno A."/>
            <person name="Tamazawa S."/>
            <person name="Tamamura S."/>
            <person name="Murakami T."/>
            <person name="Kiyama T."/>
            <person name="Inomata H."/>
            <person name="Amano Y."/>
            <person name="Miyakawa K."/>
            <person name="Tamaki H."/>
            <person name="Naganuma T."/>
            <person name="Kaneko K."/>
        </authorList>
    </citation>
    <scope>NUCLEOTIDE SEQUENCE [LARGE SCALE GENOMIC DNA]</scope>
    <source>
        <strain evidence="5 6">HN2</strain>
    </source>
</reference>
<evidence type="ECO:0000256" key="2">
    <source>
        <dbReference type="ARBA" id="ARBA00034247"/>
    </source>
</evidence>
<dbReference type="AlphaFoldDB" id="A0A7J0BMS9"/>
<dbReference type="InterPro" id="IPR013976">
    <property type="entry name" value="HDOD"/>
</dbReference>
<feature type="domain" description="GGDEF" evidence="3">
    <location>
        <begin position="711"/>
        <end position="837"/>
    </location>
</feature>
<proteinExistence type="predicted"/>
<dbReference type="Pfam" id="PF00990">
    <property type="entry name" value="GGDEF"/>
    <property type="match status" value="1"/>
</dbReference>
<dbReference type="RefSeq" id="WP_174406235.1">
    <property type="nucleotide sequence ID" value="NZ_BLVO01000016.1"/>
</dbReference>
<protein>
    <recommendedName>
        <fullName evidence="1">diguanylate cyclase</fullName>
        <ecNumber evidence="1">2.7.7.65</ecNumber>
    </recommendedName>
</protein>
<dbReference type="NCBIfam" id="TIGR00254">
    <property type="entry name" value="GGDEF"/>
    <property type="match status" value="1"/>
</dbReference>
<dbReference type="SUPFAM" id="SSF55073">
    <property type="entry name" value="Nucleotide cyclase"/>
    <property type="match status" value="1"/>
</dbReference>
<organism evidence="5 6">
    <name type="scientific">Desulfovibrio subterraneus</name>
    <dbReference type="NCBI Taxonomy" id="2718620"/>
    <lineage>
        <taxon>Bacteria</taxon>
        <taxon>Pseudomonadati</taxon>
        <taxon>Thermodesulfobacteriota</taxon>
        <taxon>Desulfovibrionia</taxon>
        <taxon>Desulfovibrionales</taxon>
        <taxon>Desulfovibrionaceae</taxon>
        <taxon>Desulfovibrio</taxon>
    </lineage>
</organism>
<dbReference type="InterPro" id="IPR029787">
    <property type="entry name" value="Nucleotide_cyclase"/>
</dbReference>
<dbReference type="EMBL" id="BLVO01000016">
    <property type="protein sequence ID" value="GFM34551.1"/>
    <property type="molecule type" value="Genomic_DNA"/>
</dbReference>
<dbReference type="SUPFAM" id="SSF109604">
    <property type="entry name" value="HD-domain/PDEase-like"/>
    <property type="match status" value="1"/>
</dbReference>
<feature type="domain" description="HDOD" evidence="4">
    <location>
        <begin position="21"/>
        <end position="217"/>
    </location>
</feature>
<dbReference type="InterPro" id="IPR000160">
    <property type="entry name" value="GGDEF_dom"/>
</dbReference>
<sequence length="837" mass="93287">MGEEHRTALAITPEALAKCLALTFPPAMVQLVQELVAPVPAFDNIAKIIQSDPVLSATVLTLVNSPFYGMTTKVTNLERAAVVLGTREILKIALSISFQQNTSVAIKRDKKTLFADWRLSVWSSIAAEQIAARTDPKQAHLAYLASLLKDLSLFLYLCLEQGGPDEENACFLWLEDRQMEAERARWGETHAELTRSLLSGWMLPEPILEAIAHHHDMEDLESCSLITRSVILATRWAELQHAAVPDHGGIIQFEMQLRAMLGLDDSQLELLREECTQRFESLLQLLGIQNASLDSRFYSQSLQSMQSFYFHAMEISSAVNGVEGMGRIICRQLRWNWGIEHAQLALRTAGGNSFVLFTLLSEDASLTMNEAPSIAKLPWKVKGEKMQLGPKGQIYGELRYAVPAKPLRPLQDMPVYSNFITSTLTTYYKDHAVMATKARALQALPIGVALASPDGILLDANQRFNSFDNDGSGDVVGDNVADMLRRSLGIPAASLLDALRADGQRQSISQLFCVAAPHLQRQEVCLYLSIHRHEVDSSPAFLIVLEDISELSAIEMQVLKQRDFLEKMVAAMQESIFIVDIGGTVVWSAPATAHLVGRNLFDFTRPTGLFTGEWNSTFLASGPAPAMPVEVDINDDLQEMTQLELVFSPLHEADDVSRSYLVVGRDLTVIRRLESKIRQQAMFDGLTGLFNYSQFNTVLAREVERSSRTGRGMGLIFFDLDRFKQVNDTYGHQTGDRLLKLIAKGVMQSVRKGMDFPCRYGGDEFAIVVTEVDRQTLEKMCVRLHEMVRKQCQDAVSLSMGVALLRPEETAEQLLQRVDKASYTAKHKGGAQTCWED</sequence>
<evidence type="ECO:0000313" key="6">
    <source>
        <dbReference type="Proteomes" id="UP000503840"/>
    </source>
</evidence>
<dbReference type="InterPro" id="IPR043128">
    <property type="entry name" value="Rev_trsase/Diguanyl_cyclase"/>
</dbReference>
<dbReference type="Gene3D" id="3.30.70.270">
    <property type="match status" value="1"/>
</dbReference>
<dbReference type="SUPFAM" id="SSF55785">
    <property type="entry name" value="PYP-like sensor domain (PAS domain)"/>
    <property type="match status" value="2"/>
</dbReference>
<dbReference type="GO" id="GO:0043709">
    <property type="term" value="P:cell adhesion involved in single-species biofilm formation"/>
    <property type="evidence" value="ECO:0007669"/>
    <property type="project" value="TreeGrafter"/>
</dbReference>
<dbReference type="InterPro" id="IPR050469">
    <property type="entry name" value="Diguanylate_Cyclase"/>
</dbReference>
<dbReference type="Gene3D" id="1.10.3210.10">
    <property type="entry name" value="Hypothetical protein af1432"/>
    <property type="match status" value="1"/>
</dbReference>
<dbReference type="GO" id="GO:1902201">
    <property type="term" value="P:negative regulation of bacterial-type flagellum-dependent cell motility"/>
    <property type="evidence" value="ECO:0007669"/>
    <property type="project" value="TreeGrafter"/>
</dbReference>
<dbReference type="EC" id="2.7.7.65" evidence="1"/>
<dbReference type="PANTHER" id="PTHR45138">
    <property type="entry name" value="REGULATORY COMPONENTS OF SENSORY TRANSDUCTION SYSTEM"/>
    <property type="match status" value="1"/>
</dbReference>
<evidence type="ECO:0000256" key="1">
    <source>
        <dbReference type="ARBA" id="ARBA00012528"/>
    </source>
</evidence>
<dbReference type="PANTHER" id="PTHR45138:SF9">
    <property type="entry name" value="DIGUANYLATE CYCLASE DGCM-RELATED"/>
    <property type="match status" value="1"/>
</dbReference>
<name>A0A7J0BMS9_9BACT</name>
<dbReference type="Pfam" id="PF08668">
    <property type="entry name" value="HDOD"/>
    <property type="match status" value="1"/>
</dbReference>
<dbReference type="SMART" id="SM00267">
    <property type="entry name" value="GGDEF"/>
    <property type="match status" value="1"/>
</dbReference>
<dbReference type="Proteomes" id="UP000503840">
    <property type="component" value="Unassembled WGS sequence"/>
</dbReference>
<keyword evidence="6" id="KW-1185">Reference proteome</keyword>